<dbReference type="EMBL" id="MU277269">
    <property type="protein sequence ID" value="KAI0056172.1"/>
    <property type="molecule type" value="Genomic_DNA"/>
</dbReference>
<evidence type="ECO:0000313" key="1">
    <source>
        <dbReference type="EMBL" id="KAI0056172.1"/>
    </source>
</evidence>
<keyword evidence="2" id="KW-1185">Reference proteome</keyword>
<comment type="caution">
    <text evidence="1">The sequence shown here is derived from an EMBL/GenBank/DDBJ whole genome shotgun (WGS) entry which is preliminary data.</text>
</comment>
<evidence type="ECO:0000313" key="2">
    <source>
        <dbReference type="Proteomes" id="UP000814140"/>
    </source>
</evidence>
<reference evidence="1" key="2">
    <citation type="journal article" date="2022" name="New Phytol.">
        <title>Evolutionary transition to the ectomycorrhizal habit in the genomes of a hyperdiverse lineage of mushroom-forming fungi.</title>
        <authorList>
            <person name="Looney B."/>
            <person name="Miyauchi S."/>
            <person name="Morin E."/>
            <person name="Drula E."/>
            <person name="Courty P.E."/>
            <person name="Kohler A."/>
            <person name="Kuo A."/>
            <person name="LaButti K."/>
            <person name="Pangilinan J."/>
            <person name="Lipzen A."/>
            <person name="Riley R."/>
            <person name="Andreopoulos W."/>
            <person name="He G."/>
            <person name="Johnson J."/>
            <person name="Nolan M."/>
            <person name="Tritt A."/>
            <person name="Barry K.W."/>
            <person name="Grigoriev I.V."/>
            <person name="Nagy L.G."/>
            <person name="Hibbett D."/>
            <person name="Henrissat B."/>
            <person name="Matheny P.B."/>
            <person name="Labbe J."/>
            <person name="Martin F.M."/>
        </authorList>
    </citation>
    <scope>NUCLEOTIDE SEQUENCE</scope>
    <source>
        <strain evidence="1">HHB10654</strain>
    </source>
</reference>
<gene>
    <name evidence="1" type="ORF">BV25DRAFT_1921181</name>
</gene>
<sequence>MQGCVIRGVVVLALVYIARTPALFLNGTIAVYYPILSYPPVCLSILGFEPLDEFIREVADFVLHTINARPPDLQGLVEVEAKTGVLRGKQSGRRLALPVLSKMIRKTNKVDCRFQSKYVYSALSILSVLLNILTFRSLCGAKDATQTLLRRSQQPKSCLRPTDAPPSTPADTHLHLVDCFYLPEKLRNGDKICVTRDGKTGQVLKKLKKAHLTNLACTAQKAPRTSCQRSSCSRWHVPCPMSHVSIHKSSILRLSVNFPAAGADID</sequence>
<protein>
    <submittedName>
        <fullName evidence="1">Uncharacterized protein</fullName>
    </submittedName>
</protein>
<reference evidence="1" key="1">
    <citation type="submission" date="2021-03" db="EMBL/GenBank/DDBJ databases">
        <authorList>
            <consortium name="DOE Joint Genome Institute"/>
            <person name="Ahrendt S."/>
            <person name="Looney B.P."/>
            <person name="Miyauchi S."/>
            <person name="Morin E."/>
            <person name="Drula E."/>
            <person name="Courty P.E."/>
            <person name="Chicoki N."/>
            <person name="Fauchery L."/>
            <person name="Kohler A."/>
            <person name="Kuo A."/>
            <person name="Labutti K."/>
            <person name="Pangilinan J."/>
            <person name="Lipzen A."/>
            <person name="Riley R."/>
            <person name="Andreopoulos W."/>
            <person name="He G."/>
            <person name="Johnson J."/>
            <person name="Barry K.W."/>
            <person name="Grigoriev I.V."/>
            <person name="Nagy L."/>
            <person name="Hibbett D."/>
            <person name="Henrissat B."/>
            <person name="Matheny P.B."/>
            <person name="Labbe J."/>
            <person name="Martin F."/>
        </authorList>
    </citation>
    <scope>NUCLEOTIDE SEQUENCE</scope>
    <source>
        <strain evidence="1">HHB10654</strain>
    </source>
</reference>
<proteinExistence type="predicted"/>
<name>A0ACB8SIX8_9AGAM</name>
<accession>A0ACB8SIX8</accession>
<dbReference type="Proteomes" id="UP000814140">
    <property type="component" value="Unassembled WGS sequence"/>
</dbReference>
<organism evidence="1 2">
    <name type="scientific">Artomyces pyxidatus</name>
    <dbReference type="NCBI Taxonomy" id="48021"/>
    <lineage>
        <taxon>Eukaryota</taxon>
        <taxon>Fungi</taxon>
        <taxon>Dikarya</taxon>
        <taxon>Basidiomycota</taxon>
        <taxon>Agaricomycotina</taxon>
        <taxon>Agaricomycetes</taxon>
        <taxon>Russulales</taxon>
        <taxon>Auriscalpiaceae</taxon>
        <taxon>Artomyces</taxon>
    </lineage>
</organism>